<feature type="domain" description="Cytochrome c" evidence="6">
    <location>
        <begin position="24"/>
        <end position="97"/>
    </location>
</feature>
<keyword evidence="3 4" id="KW-0408">Iron</keyword>
<keyword evidence="5" id="KW-0732">Signal</keyword>
<reference evidence="7 8" key="1">
    <citation type="journal article" date="2016" name="Environ. Microbiol.">
        <title>New Methyloceanibacter diversity from North Sea sediments includes methanotroph containing solely the soluble methane monooxygenase.</title>
        <authorList>
            <person name="Vekeman B."/>
            <person name="Kerckhof F.M."/>
            <person name="Cremers G."/>
            <person name="de Vos P."/>
            <person name="Vandamme P."/>
            <person name="Boon N."/>
            <person name="Op den Camp H.J."/>
            <person name="Heylen K."/>
        </authorList>
    </citation>
    <scope>NUCLEOTIDE SEQUENCE [LARGE SCALE GENOMIC DNA]</scope>
    <source>
        <strain evidence="7 8">R-67176</strain>
    </source>
</reference>
<dbReference type="InterPro" id="IPR009056">
    <property type="entry name" value="Cyt_c-like_dom"/>
</dbReference>
<dbReference type="AlphaFoldDB" id="A0A1E3VM01"/>
<evidence type="ECO:0000313" key="8">
    <source>
        <dbReference type="Proteomes" id="UP000094172"/>
    </source>
</evidence>
<feature type="signal peptide" evidence="5">
    <location>
        <begin position="1"/>
        <end position="19"/>
    </location>
</feature>
<dbReference type="Gene3D" id="1.10.760.10">
    <property type="entry name" value="Cytochrome c-like domain"/>
    <property type="match status" value="1"/>
</dbReference>
<dbReference type="GO" id="GO:0020037">
    <property type="term" value="F:heme binding"/>
    <property type="evidence" value="ECO:0007669"/>
    <property type="project" value="InterPro"/>
</dbReference>
<proteinExistence type="predicted"/>
<dbReference type="GO" id="GO:0046872">
    <property type="term" value="F:metal ion binding"/>
    <property type="evidence" value="ECO:0007669"/>
    <property type="project" value="UniProtKB-KW"/>
</dbReference>
<comment type="caution">
    <text evidence="7">The sequence shown here is derived from an EMBL/GenBank/DDBJ whole genome shotgun (WGS) entry which is preliminary data.</text>
</comment>
<keyword evidence="1 4" id="KW-0349">Heme</keyword>
<accession>A0A1E3VM01</accession>
<dbReference type="RefSeq" id="WP_069444920.1">
    <property type="nucleotide sequence ID" value="NZ_LPWE01000012.1"/>
</dbReference>
<evidence type="ECO:0000256" key="5">
    <source>
        <dbReference type="SAM" id="SignalP"/>
    </source>
</evidence>
<keyword evidence="8" id="KW-1185">Reference proteome</keyword>
<gene>
    <name evidence="7" type="ORF">AUC70_07975</name>
</gene>
<dbReference type="SUPFAM" id="SSF46626">
    <property type="entry name" value="Cytochrome c"/>
    <property type="match status" value="1"/>
</dbReference>
<feature type="chain" id="PRO_5009138362" description="Cytochrome c domain-containing protein" evidence="5">
    <location>
        <begin position="20"/>
        <end position="97"/>
    </location>
</feature>
<name>A0A1E3VM01_9HYPH</name>
<evidence type="ECO:0000256" key="3">
    <source>
        <dbReference type="ARBA" id="ARBA00023004"/>
    </source>
</evidence>
<sequence length="97" mass="10644">MNSHLSVLASLLLVTTAHAASLPGDSANGQRLYDAHCTDCHDTSVLSRPNRAVQSLDELKEQLASCSHMASAEFSATETQDLLKYLNDEFYNFPSDR</sequence>
<evidence type="ECO:0000256" key="1">
    <source>
        <dbReference type="ARBA" id="ARBA00022617"/>
    </source>
</evidence>
<evidence type="ECO:0000256" key="2">
    <source>
        <dbReference type="ARBA" id="ARBA00022723"/>
    </source>
</evidence>
<keyword evidence="2 4" id="KW-0479">Metal-binding</keyword>
<dbReference type="PROSITE" id="PS51007">
    <property type="entry name" value="CYTC"/>
    <property type="match status" value="1"/>
</dbReference>
<evidence type="ECO:0000256" key="4">
    <source>
        <dbReference type="PROSITE-ProRule" id="PRU00433"/>
    </source>
</evidence>
<dbReference type="STRING" id="1774970.AUC70_07975"/>
<dbReference type="InterPro" id="IPR036909">
    <property type="entry name" value="Cyt_c-like_dom_sf"/>
</dbReference>
<protein>
    <recommendedName>
        <fullName evidence="6">Cytochrome c domain-containing protein</fullName>
    </recommendedName>
</protein>
<evidence type="ECO:0000313" key="7">
    <source>
        <dbReference type="EMBL" id="ODR94565.1"/>
    </source>
</evidence>
<dbReference type="GO" id="GO:0009055">
    <property type="term" value="F:electron transfer activity"/>
    <property type="evidence" value="ECO:0007669"/>
    <property type="project" value="InterPro"/>
</dbReference>
<dbReference type="Proteomes" id="UP000094172">
    <property type="component" value="Unassembled WGS sequence"/>
</dbReference>
<dbReference type="EMBL" id="LPWE01000012">
    <property type="protein sequence ID" value="ODR94565.1"/>
    <property type="molecule type" value="Genomic_DNA"/>
</dbReference>
<evidence type="ECO:0000259" key="6">
    <source>
        <dbReference type="PROSITE" id="PS51007"/>
    </source>
</evidence>
<organism evidence="7 8">
    <name type="scientific">Methyloceanibacter stevinii</name>
    <dbReference type="NCBI Taxonomy" id="1774970"/>
    <lineage>
        <taxon>Bacteria</taxon>
        <taxon>Pseudomonadati</taxon>
        <taxon>Pseudomonadota</taxon>
        <taxon>Alphaproteobacteria</taxon>
        <taxon>Hyphomicrobiales</taxon>
        <taxon>Hyphomicrobiaceae</taxon>
        <taxon>Methyloceanibacter</taxon>
    </lineage>
</organism>